<dbReference type="AlphaFoldDB" id="A0A2C6KBJ8"/>
<evidence type="ECO:0000313" key="2">
    <source>
        <dbReference type="EMBL" id="PHJ14839.1"/>
    </source>
</evidence>
<keyword evidence="3" id="KW-1185">Reference proteome</keyword>
<organism evidence="2 3">
    <name type="scientific">Cystoisospora suis</name>
    <dbReference type="NCBI Taxonomy" id="483139"/>
    <lineage>
        <taxon>Eukaryota</taxon>
        <taxon>Sar</taxon>
        <taxon>Alveolata</taxon>
        <taxon>Apicomplexa</taxon>
        <taxon>Conoidasida</taxon>
        <taxon>Coccidia</taxon>
        <taxon>Eucoccidiorida</taxon>
        <taxon>Eimeriorina</taxon>
        <taxon>Sarcocystidae</taxon>
        <taxon>Cystoisospora</taxon>
    </lineage>
</organism>
<evidence type="ECO:0000256" key="1">
    <source>
        <dbReference type="SAM" id="MobiDB-lite"/>
    </source>
</evidence>
<dbReference type="Proteomes" id="UP000221165">
    <property type="component" value="Unassembled WGS sequence"/>
</dbReference>
<proteinExistence type="predicted"/>
<dbReference type="VEuPathDB" id="ToxoDB:CSUI_011343"/>
<dbReference type="GeneID" id="94434654"/>
<reference evidence="2 3" key="1">
    <citation type="journal article" date="2017" name="Int. J. Parasitol.">
        <title>The genome of the protozoan parasite Cystoisospora suis and a reverse vaccinology approach to identify vaccine candidates.</title>
        <authorList>
            <person name="Palmieri N."/>
            <person name="Shrestha A."/>
            <person name="Ruttkowski B."/>
            <person name="Beck T."/>
            <person name="Vogl C."/>
            <person name="Tomley F."/>
            <person name="Blake D.P."/>
            <person name="Joachim A."/>
        </authorList>
    </citation>
    <scope>NUCLEOTIDE SEQUENCE [LARGE SCALE GENOMIC DNA]</scope>
    <source>
        <strain evidence="2 3">Wien I</strain>
    </source>
</reference>
<dbReference type="EMBL" id="MIGC01010942">
    <property type="protein sequence ID" value="PHJ14839.1"/>
    <property type="molecule type" value="Genomic_DNA"/>
</dbReference>
<feature type="region of interest" description="Disordered" evidence="1">
    <location>
        <begin position="1"/>
        <end position="28"/>
    </location>
</feature>
<gene>
    <name evidence="2" type="ORF">CSUI_011343</name>
</gene>
<comment type="caution">
    <text evidence="2">The sequence shown here is derived from an EMBL/GenBank/DDBJ whole genome shotgun (WGS) entry which is preliminary data.</text>
</comment>
<name>A0A2C6KBJ8_9APIC</name>
<accession>A0A2C6KBJ8</accession>
<sequence length="95" mass="10320">RVLRVTSRGTSPSRSPVTSSSSGTSSLRCTTRSAPHYYCRLCSAAARCPLRCPSLTSSLATILPGCNCWHLLFYARLSFPVHYSPSSSSTLCLFQ</sequence>
<dbReference type="RefSeq" id="XP_067916574.1">
    <property type="nucleotide sequence ID" value="XM_068071443.1"/>
</dbReference>
<feature type="non-terminal residue" evidence="2">
    <location>
        <position position="1"/>
    </location>
</feature>
<evidence type="ECO:0000313" key="3">
    <source>
        <dbReference type="Proteomes" id="UP000221165"/>
    </source>
</evidence>
<protein>
    <submittedName>
        <fullName evidence="2">Uncharacterized protein</fullName>
    </submittedName>
</protein>